<accession>A0A855UD93</accession>
<dbReference type="AlphaFoldDB" id="A0A855UD93"/>
<evidence type="ECO:0000313" key="3">
    <source>
        <dbReference type="Proteomes" id="UP000244140"/>
    </source>
</evidence>
<dbReference type="Pfam" id="PF05521">
    <property type="entry name" value="Phage_HCP"/>
    <property type="match status" value="1"/>
</dbReference>
<evidence type="ECO:0000313" key="1">
    <source>
        <dbReference type="EMBL" id="PTN76519.1"/>
    </source>
</evidence>
<reference evidence="1 3" key="1">
    <citation type="submission" date="2018-04" db="EMBL/GenBank/DDBJ databases">
        <authorList>
            <person name="Van Tyne D."/>
        </authorList>
    </citation>
    <scope>NUCLEOTIDE SEQUENCE [LARGE SCALE GENOMIC DNA]</scope>
    <source>
        <strain evidence="1 3">B2535</strain>
    </source>
</reference>
<dbReference type="InterPro" id="IPR008767">
    <property type="entry name" value="Phage_SPP1_head-tail_adaptor"/>
</dbReference>
<protein>
    <submittedName>
        <fullName evidence="1">Head-tail adaptor protein</fullName>
    </submittedName>
</protein>
<name>A0A855UD93_ENTFL</name>
<evidence type="ECO:0000313" key="2">
    <source>
        <dbReference type="EMBL" id="STP63433.1"/>
    </source>
</evidence>
<comment type="caution">
    <text evidence="1">The sequence shown here is derived from an EMBL/GenBank/DDBJ whole genome shotgun (WGS) entry which is preliminary data.</text>
</comment>
<dbReference type="EMBL" id="UGIX01000001">
    <property type="protein sequence ID" value="STP63433.1"/>
    <property type="molecule type" value="Genomic_DNA"/>
</dbReference>
<evidence type="ECO:0000313" key="4">
    <source>
        <dbReference type="Proteomes" id="UP000254396"/>
    </source>
</evidence>
<dbReference type="InterPro" id="IPR038666">
    <property type="entry name" value="SSP1_head-tail_sf"/>
</dbReference>
<organism evidence="1 3">
    <name type="scientific">Enterococcus faecalis</name>
    <name type="common">Streptococcus faecalis</name>
    <dbReference type="NCBI Taxonomy" id="1351"/>
    <lineage>
        <taxon>Bacteria</taxon>
        <taxon>Bacillati</taxon>
        <taxon>Bacillota</taxon>
        <taxon>Bacilli</taxon>
        <taxon>Lactobacillales</taxon>
        <taxon>Enterococcaceae</taxon>
        <taxon>Enterococcus</taxon>
    </lineage>
</organism>
<gene>
    <name evidence="1" type="ORF">DAI13_01620</name>
    <name evidence="2" type="ORF">NCTC13379_00248</name>
</gene>
<proteinExistence type="predicted"/>
<dbReference type="SMR" id="A0A855UD93"/>
<dbReference type="Proteomes" id="UP000254396">
    <property type="component" value="Unassembled WGS sequence"/>
</dbReference>
<reference evidence="2 4" key="2">
    <citation type="submission" date="2018-06" db="EMBL/GenBank/DDBJ databases">
        <authorList>
            <consortium name="Pathogen Informatics"/>
            <person name="Doyle S."/>
        </authorList>
    </citation>
    <scope>NUCLEOTIDE SEQUENCE [LARGE SCALE GENOMIC DNA]</scope>
    <source>
        <strain evidence="2 4">NCTC13379</strain>
    </source>
</reference>
<dbReference type="EMBL" id="PZZH01000001">
    <property type="protein sequence ID" value="PTN76519.1"/>
    <property type="molecule type" value="Genomic_DNA"/>
</dbReference>
<sequence>MYSPQTFFLQEVKGQKPDGLGGLIDDWGLFKEVSGYIDLVTGTDETTKQNAFVEESTHILIIPEFIEGITDNMRVVDQTNRYYDITYSDNPVGIKHHNEIYLKFEGVLSGEE</sequence>
<dbReference type="RefSeq" id="WP_002392896.1">
    <property type="nucleotide sequence ID" value="NZ_AP026714.1"/>
</dbReference>
<dbReference type="Gene3D" id="2.40.10.270">
    <property type="entry name" value="Bacteriophage SPP1 head-tail adaptor protein"/>
    <property type="match status" value="1"/>
</dbReference>
<dbReference type="Proteomes" id="UP000244140">
    <property type="component" value="Unassembled WGS sequence"/>
</dbReference>